<evidence type="ECO:0000256" key="16">
    <source>
        <dbReference type="ARBA" id="ARBA00093650"/>
    </source>
</evidence>
<reference evidence="17 18" key="1">
    <citation type="journal article" date="2013" name="Proc. Natl. Acad. Sci. U.S.A.">
        <title>The king cobra genome reveals dynamic gene evolution and adaptation in the snake venom system.</title>
        <authorList>
            <person name="Vonk F.J."/>
            <person name="Casewell N.R."/>
            <person name="Henkel C.V."/>
            <person name="Heimberg A.M."/>
            <person name="Jansen H.J."/>
            <person name="McCleary R.J."/>
            <person name="Kerkkamp H.M."/>
            <person name="Vos R.A."/>
            <person name="Guerreiro I."/>
            <person name="Calvete J.J."/>
            <person name="Wuster W."/>
            <person name="Woods A.E."/>
            <person name="Logan J.M."/>
            <person name="Harrison R.A."/>
            <person name="Castoe T.A."/>
            <person name="de Koning A.P."/>
            <person name="Pollock D.D."/>
            <person name="Yandell M."/>
            <person name="Calderon D."/>
            <person name="Renjifo C."/>
            <person name="Currier R.B."/>
            <person name="Salgado D."/>
            <person name="Pla D."/>
            <person name="Sanz L."/>
            <person name="Hyder A.S."/>
            <person name="Ribeiro J.M."/>
            <person name="Arntzen J.W."/>
            <person name="van den Thillart G.E."/>
            <person name="Boetzer M."/>
            <person name="Pirovano W."/>
            <person name="Dirks R.P."/>
            <person name="Spaink H.P."/>
            <person name="Duboule D."/>
            <person name="McGlinn E."/>
            <person name="Kini R.M."/>
            <person name="Richardson M.K."/>
        </authorList>
    </citation>
    <scope>NUCLEOTIDE SEQUENCE</scope>
    <source>
        <tissue evidence="17">Blood</tissue>
    </source>
</reference>
<evidence type="ECO:0000256" key="10">
    <source>
        <dbReference type="ARBA" id="ARBA00093250"/>
    </source>
</evidence>
<comment type="subunit">
    <text evidence="14">Homodimer. Binds the thyroid hormone triiodothyronine (T3); T3 binding inhibits enzymatic activity.</text>
</comment>
<comment type="catalytic activity">
    <reaction evidence="12">
        <text>L-proline + NAD(+) = 1-pyrroline-2-carboxylate + NADH + H(+)</text>
        <dbReference type="Rhea" id="RHEA:20321"/>
        <dbReference type="ChEBI" id="CHEBI:15378"/>
        <dbReference type="ChEBI" id="CHEBI:39785"/>
        <dbReference type="ChEBI" id="CHEBI:57540"/>
        <dbReference type="ChEBI" id="CHEBI:57945"/>
        <dbReference type="ChEBI" id="CHEBI:60039"/>
        <dbReference type="EC" id="1.5.1.1"/>
    </reaction>
    <physiologicalReaction direction="right-to-left" evidence="12">
        <dbReference type="Rhea" id="RHEA:20323"/>
    </physiologicalReaction>
</comment>
<comment type="catalytic activity">
    <reaction evidence="10">
        <text>(S)-cystathionine ketimine + NADH + 2 H(+) = (3R,5S)-2,3,5,6,7-pentahydro-1,4-thiazepine-3,5-dicarboxylate + NAD(+)</text>
        <dbReference type="Rhea" id="RHEA:68032"/>
        <dbReference type="ChEBI" id="CHEBI:15378"/>
        <dbReference type="ChEBI" id="CHEBI:57540"/>
        <dbReference type="ChEBI" id="CHEBI:57945"/>
        <dbReference type="ChEBI" id="CHEBI:176808"/>
        <dbReference type="ChEBI" id="CHEBI:176810"/>
    </reaction>
    <physiologicalReaction direction="left-to-right" evidence="10">
        <dbReference type="Rhea" id="RHEA:68033"/>
    </physiologicalReaction>
</comment>
<evidence type="ECO:0000256" key="9">
    <source>
        <dbReference type="ARBA" id="ARBA00093248"/>
    </source>
</evidence>
<evidence type="ECO:0000313" key="17">
    <source>
        <dbReference type="EMBL" id="ETE60963.1"/>
    </source>
</evidence>
<dbReference type="EC" id="1.5.1.1" evidence="15"/>
<evidence type="ECO:0000313" key="18">
    <source>
        <dbReference type="Proteomes" id="UP000018936"/>
    </source>
</evidence>
<evidence type="ECO:0000256" key="4">
    <source>
        <dbReference type="ARBA" id="ARBA00093190"/>
    </source>
</evidence>
<organism evidence="17 18">
    <name type="scientific">Ophiophagus hannah</name>
    <name type="common">King cobra</name>
    <name type="synonym">Naja hannah</name>
    <dbReference type="NCBI Taxonomy" id="8665"/>
    <lineage>
        <taxon>Eukaryota</taxon>
        <taxon>Metazoa</taxon>
        <taxon>Chordata</taxon>
        <taxon>Craniata</taxon>
        <taxon>Vertebrata</taxon>
        <taxon>Euteleostomi</taxon>
        <taxon>Lepidosauria</taxon>
        <taxon>Squamata</taxon>
        <taxon>Bifurcata</taxon>
        <taxon>Unidentata</taxon>
        <taxon>Episquamata</taxon>
        <taxon>Toxicofera</taxon>
        <taxon>Serpentes</taxon>
        <taxon>Colubroidea</taxon>
        <taxon>Elapidae</taxon>
        <taxon>Elapinae</taxon>
        <taxon>Ophiophagus</taxon>
    </lineage>
</organism>
<evidence type="ECO:0000256" key="6">
    <source>
        <dbReference type="ARBA" id="ARBA00093203"/>
    </source>
</evidence>
<comment type="catalytic activity">
    <reaction evidence="5">
        <text>Delta(2)-thiazoline-2-carboxylate + NADPH + 2 H(+) = L-thiazolidine-2-carboxylate + NADP(+)</text>
        <dbReference type="Rhea" id="RHEA:68072"/>
        <dbReference type="ChEBI" id="CHEBI:15378"/>
        <dbReference type="ChEBI" id="CHEBI:57783"/>
        <dbReference type="ChEBI" id="CHEBI:58349"/>
        <dbReference type="ChEBI" id="CHEBI:176895"/>
        <dbReference type="ChEBI" id="CHEBI:176896"/>
    </reaction>
    <physiologicalReaction direction="left-to-right" evidence="5">
        <dbReference type="Rhea" id="RHEA:68073"/>
    </physiologicalReaction>
</comment>
<dbReference type="Gene3D" id="3.30.1780.10">
    <property type="entry name" value="ornithine cyclodeaminase, domain 1"/>
    <property type="match status" value="1"/>
</dbReference>
<name>V8NH68_OPHHA</name>
<evidence type="ECO:0000256" key="14">
    <source>
        <dbReference type="ARBA" id="ARBA00093567"/>
    </source>
</evidence>
<dbReference type="GO" id="GO:0047127">
    <property type="term" value="F:thiomorpholine-carboxylate dehydrogenase activity"/>
    <property type="evidence" value="ECO:0007669"/>
    <property type="project" value="UniProtKB-EC"/>
</dbReference>
<comment type="catalytic activity">
    <reaction evidence="4">
        <text>L-pipecolate + NAD(+) = Delta(1)-piperideine-2-carboxylate + NADH + H(+)</text>
        <dbReference type="Rhea" id="RHEA:30807"/>
        <dbReference type="ChEBI" id="CHEBI:15378"/>
        <dbReference type="ChEBI" id="CHEBI:57540"/>
        <dbReference type="ChEBI" id="CHEBI:57945"/>
        <dbReference type="ChEBI" id="CHEBI:61185"/>
        <dbReference type="ChEBI" id="CHEBI:77631"/>
        <dbReference type="EC" id="1.5.1.1"/>
    </reaction>
    <physiologicalReaction direction="right-to-left" evidence="4">
        <dbReference type="Rhea" id="RHEA:30809"/>
    </physiologicalReaction>
</comment>
<proteinExistence type="predicted"/>
<dbReference type="Proteomes" id="UP000018936">
    <property type="component" value="Unassembled WGS sequence"/>
</dbReference>
<evidence type="ECO:0000256" key="8">
    <source>
        <dbReference type="ARBA" id="ARBA00093227"/>
    </source>
</evidence>
<feature type="non-terminal residue" evidence="17">
    <location>
        <position position="1"/>
    </location>
</feature>
<dbReference type="EMBL" id="AZIM01004265">
    <property type="protein sequence ID" value="ETE60963.1"/>
    <property type="molecule type" value="Genomic_DNA"/>
</dbReference>
<dbReference type="EC" id="1.5.1.25" evidence="1"/>
<evidence type="ECO:0000256" key="12">
    <source>
        <dbReference type="ARBA" id="ARBA00093264"/>
    </source>
</evidence>
<sequence>MLWERAGQSPLRKSTRTASVSSLSLEVPSRRWVVVRICEKDLGRHGDSLACSSMVGMTSFTVVTSYNPLGRVQIWSFLGVMPAYSANDDALTTKLVTFYENVSPSHQATVLLFDPTNGTLKAPRQGGIEQLN</sequence>
<comment type="catalytic activity">
    <reaction evidence="7">
        <text>(3R)-1,4-thiomorpholine-3-carboxylate + NAD(+) = 3,4-dehydrothiomorpholine-3-carboxylate + NADH + 2 H(+)</text>
        <dbReference type="Rhea" id="RHEA:12504"/>
        <dbReference type="ChEBI" id="CHEBI:15378"/>
        <dbReference type="ChEBI" id="CHEBI:57540"/>
        <dbReference type="ChEBI" id="CHEBI:57945"/>
        <dbReference type="ChEBI" id="CHEBI:58517"/>
        <dbReference type="ChEBI" id="CHEBI:176873"/>
        <dbReference type="EC" id="1.5.1.25"/>
    </reaction>
    <physiologicalReaction direction="right-to-left" evidence="7">
        <dbReference type="Rhea" id="RHEA:12506"/>
    </physiologicalReaction>
</comment>
<evidence type="ECO:0000256" key="2">
    <source>
        <dbReference type="ARBA" id="ARBA00015173"/>
    </source>
</evidence>
<evidence type="ECO:0000256" key="1">
    <source>
        <dbReference type="ARBA" id="ARBA00012883"/>
    </source>
</evidence>
<evidence type="ECO:0000256" key="15">
    <source>
        <dbReference type="ARBA" id="ARBA00093598"/>
    </source>
</evidence>
<keyword evidence="18" id="KW-1185">Reference proteome</keyword>
<protein>
    <recommendedName>
        <fullName evidence="2">Ketimine reductase mu-crystallin</fullName>
        <ecNumber evidence="15">1.5.1.1</ecNumber>
        <ecNumber evidence="1">1.5.1.25</ecNumber>
    </recommendedName>
    <alternativeName>
        <fullName evidence="16">1-piperideine-2-carboxylate/1-pyrroline-2-carboxylate reductase</fullName>
    </alternativeName>
    <alternativeName>
        <fullName evidence="3">NADP-regulated thyroid-hormone-binding protein</fullName>
    </alternativeName>
</protein>
<dbReference type="OrthoDB" id="41492at2759"/>
<evidence type="ECO:0000256" key="3">
    <source>
        <dbReference type="ARBA" id="ARBA00033420"/>
    </source>
</evidence>
<comment type="caution">
    <text evidence="17">The sequence shown here is derived from an EMBL/GenBank/DDBJ whole genome shotgun (WGS) entry which is preliminary data.</text>
</comment>
<dbReference type="InterPro" id="IPR023401">
    <property type="entry name" value="ODC_N"/>
</dbReference>
<evidence type="ECO:0000256" key="7">
    <source>
        <dbReference type="ARBA" id="ARBA00093226"/>
    </source>
</evidence>
<comment type="catalytic activity">
    <reaction evidence="6">
        <text>L-proline + NADP(+) = 1-pyrroline-2-carboxylate + NADPH + H(+)</text>
        <dbReference type="Rhea" id="RHEA:20317"/>
        <dbReference type="ChEBI" id="CHEBI:15378"/>
        <dbReference type="ChEBI" id="CHEBI:39785"/>
        <dbReference type="ChEBI" id="CHEBI:57783"/>
        <dbReference type="ChEBI" id="CHEBI:58349"/>
        <dbReference type="ChEBI" id="CHEBI:60039"/>
        <dbReference type="EC" id="1.5.1.1"/>
    </reaction>
    <physiologicalReaction direction="right-to-left" evidence="6">
        <dbReference type="Rhea" id="RHEA:20319"/>
    </physiologicalReaction>
</comment>
<gene>
    <name evidence="17" type="primary">Crym</name>
    <name evidence="17" type="ORF">L345_13289</name>
</gene>
<accession>V8NH68</accession>
<evidence type="ECO:0000256" key="13">
    <source>
        <dbReference type="ARBA" id="ARBA00093273"/>
    </source>
</evidence>
<comment type="catalytic activity">
    <reaction evidence="13">
        <text>L-pipecolate + NADP(+) = Delta(1)-piperideine-2-carboxylate + NADPH + H(+)</text>
        <dbReference type="Rhea" id="RHEA:12524"/>
        <dbReference type="ChEBI" id="CHEBI:15378"/>
        <dbReference type="ChEBI" id="CHEBI:57783"/>
        <dbReference type="ChEBI" id="CHEBI:58349"/>
        <dbReference type="ChEBI" id="CHEBI:61185"/>
        <dbReference type="ChEBI" id="CHEBI:77631"/>
        <dbReference type="EC" id="1.5.1.1"/>
    </reaction>
    <physiologicalReaction direction="right-to-left" evidence="13">
        <dbReference type="Rhea" id="RHEA:12526"/>
    </physiologicalReaction>
</comment>
<comment type="catalytic activity">
    <reaction evidence="8">
        <text>(S)-cystathionine ketimine + NADPH + 2 H(+) = (3R,5S)-2,3,5,6,7-pentahydro-1,4-thiazepine-3,5-dicarboxylate + NADP(+)</text>
        <dbReference type="Rhea" id="RHEA:68036"/>
        <dbReference type="ChEBI" id="CHEBI:15378"/>
        <dbReference type="ChEBI" id="CHEBI:57783"/>
        <dbReference type="ChEBI" id="CHEBI:58349"/>
        <dbReference type="ChEBI" id="CHEBI:176808"/>
        <dbReference type="ChEBI" id="CHEBI:176810"/>
    </reaction>
    <physiologicalReaction direction="left-to-right" evidence="8">
        <dbReference type="Rhea" id="RHEA:68037"/>
    </physiologicalReaction>
</comment>
<dbReference type="GO" id="GO:0050241">
    <property type="term" value="F:pyrroline-2-carboxylate reductase activity"/>
    <property type="evidence" value="ECO:0007669"/>
    <property type="project" value="UniProtKB-EC"/>
</dbReference>
<evidence type="ECO:0000256" key="11">
    <source>
        <dbReference type="ARBA" id="ARBA00093263"/>
    </source>
</evidence>
<evidence type="ECO:0000256" key="5">
    <source>
        <dbReference type="ARBA" id="ARBA00093197"/>
    </source>
</evidence>
<dbReference type="InterPro" id="IPR003462">
    <property type="entry name" value="ODC_Mu_crystall"/>
</dbReference>
<comment type="catalytic activity">
    <reaction evidence="9">
        <text>(R)-lanthionine ketimine + NADPH + 2 H(+) = (3R,5R)-1,4-thiomorpholine-3,5-dicarboxylate + NADP(+)</text>
        <dbReference type="Rhea" id="RHEA:68040"/>
        <dbReference type="ChEBI" id="CHEBI:15378"/>
        <dbReference type="ChEBI" id="CHEBI:57783"/>
        <dbReference type="ChEBI" id="CHEBI:58349"/>
        <dbReference type="ChEBI" id="CHEBI:176891"/>
        <dbReference type="ChEBI" id="CHEBI:176892"/>
    </reaction>
    <physiologicalReaction direction="left-to-right" evidence="9">
        <dbReference type="Rhea" id="RHEA:68041"/>
    </physiologicalReaction>
</comment>
<comment type="catalytic activity">
    <reaction evidence="11">
        <text>(3R)-1,4-thiomorpholine-3-carboxylate + NADP(+) = 3,4-dehydrothiomorpholine-3-carboxylate + NADPH + 2 H(+)</text>
        <dbReference type="Rhea" id="RHEA:12500"/>
        <dbReference type="ChEBI" id="CHEBI:15378"/>
        <dbReference type="ChEBI" id="CHEBI:57783"/>
        <dbReference type="ChEBI" id="CHEBI:58349"/>
        <dbReference type="ChEBI" id="CHEBI:58517"/>
        <dbReference type="ChEBI" id="CHEBI:176873"/>
        <dbReference type="EC" id="1.5.1.25"/>
    </reaction>
    <physiologicalReaction direction="right-to-left" evidence="11">
        <dbReference type="Rhea" id="RHEA:12502"/>
    </physiologicalReaction>
</comment>
<dbReference type="Pfam" id="PF02423">
    <property type="entry name" value="OCD_Mu_crystall"/>
    <property type="match status" value="1"/>
</dbReference>
<dbReference type="AlphaFoldDB" id="V8NH68"/>